<gene>
    <name evidence="2" type="ORF">QTJ16_006116</name>
</gene>
<dbReference type="Proteomes" id="UP001285354">
    <property type="component" value="Unassembled WGS sequence"/>
</dbReference>
<keyword evidence="1" id="KW-0472">Membrane</keyword>
<feature type="transmembrane region" description="Helical" evidence="1">
    <location>
        <begin position="193"/>
        <end position="212"/>
    </location>
</feature>
<feature type="transmembrane region" description="Helical" evidence="1">
    <location>
        <begin position="441"/>
        <end position="459"/>
    </location>
</feature>
<evidence type="ECO:0000313" key="2">
    <source>
        <dbReference type="EMBL" id="KAK2624166.1"/>
    </source>
</evidence>
<keyword evidence="1" id="KW-1133">Transmembrane helix</keyword>
<feature type="transmembrane region" description="Helical" evidence="1">
    <location>
        <begin position="265"/>
        <end position="283"/>
    </location>
</feature>
<feature type="transmembrane region" description="Helical" evidence="1">
    <location>
        <begin position="166"/>
        <end position="186"/>
    </location>
</feature>
<feature type="transmembrane region" description="Helical" evidence="1">
    <location>
        <begin position="519"/>
        <end position="541"/>
    </location>
</feature>
<reference evidence="2" key="1">
    <citation type="submission" date="2023-06" db="EMBL/GenBank/DDBJ databases">
        <title>Draft genome of Marssonina rosae.</title>
        <authorList>
            <person name="Cheng Q."/>
        </authorList>
    </citation>
    <scope>NUCLEOTIDE SEQUENCE</scope>
    <source>
        <strain evidence="2">R4</strain>
    </source>
</reference>
<evidence type="ECO:0000313" key="3">
    <source>
        <dbReference type="Proteomes" id="UP001285354"/>
    </source>
</evidence>
<proteinExistence type="predicted"/>
<sequence length="614" mass="68426">MFTFKFHLSHPSDHEHHDGDGEGDVYSTGMMSAEQLAEHKIALLPWIVSPFKDKPDDDMTLELRHESDPLELFFDLFFIANLATFTSEHSIVDTSTLVAYIGLFAILWFTWFQITLHDVRFGIDSVYERCCKVIQFVIFVGFAFVGDEFNPGSKEHNNTNFRVLCILLFASRLLFAVQYGVALSFIKSKTKSLTLPISMMITALVLIAGSFYSMTPAFSPESGNGLQIYYVWYIILAIEFVLMIGLSSIWRQLSFKKTHLMERMGLLTLMVIGEGAIGVTKTISKLMGDTDGMSFEGYALVVCIVLILVFLWMLYFDNKPAHHYGTIRQQVWSGLHFPLHLGIVGVVEGSQQIALSRQIFKRFGIVEAAVYKACVEQHLDGTALTDAIVAVVTKLKLTDKLESQEQTTIVLQEIQALANTTGICSVENTVDLQGSYGFPAAFTNIMLDILGAIFQSTGIEIPKGADPTDLARSTFTTVYIYYWASLWLTLACFAILYWITRHRDHRVEFFDRVATYTRVAGSLIAAAFTPVAANEVAVYYFLRSPAILPTVAGLLFLVVCCDRFGRQVIVNRLKREGKNAGEVYVMGEADGAVVGGVVSSQGYLRSHSSDLGHS</sequence>
<dbReference type="Pfam" id="PF06772">
    <property type="entry name" value="LtrA"/>
    <property type="match status" value="1"/>
</dbReference>
<evidence type="ECO:0008006" key="4">
    <source>
        <dbReference type="Google" id="ProtNLM"/>
    </source>
</evidence>
<dbReference type="EMBL" id="JAUBYV010000010">
    <property type="protein sequence ID" value="KAK2624166.1"/>
    <property type="molecule type" value="Genomic_DNA"/>
</dbReference>
<dbReference type="AlphaFoldDB" id="A0AAD9WCA1"/>
<keyword evidence="3" id="KW-1185">Reference proteome</keyword>
<dbReference type="PANTHER" id="PTHR42101:SF1">
    <property type="entry name" value="LOW TEMPERATURE REQUIREMENT A"/>
    <property type="match status" value="1"/>
</dbReference>
<keyword evidence="1" id="KW-0812">Transmembrane</keyword>
<dbReference type="PANTHER" id="PTHR42101">
    <property type="entry name" value="CHROMOSOME 16, WHOLE GENOME SHOTGUN SEQUENCE"/>
    <property type="match status" value="1"/>
</dbReference>
<feature type="transmembrane region" description="Helical" evidence="1">
    <location>
        <begin position="295"/>
        <end position="316"/>
    </location>
</feature>
<accession>A0AAD9WCA1</accession>
<feature type="transmembrane region" description="Helical" evidence="1">
    <location>
        <begin position="126"/>
        <end position="146"/>
    </location>
</feature>
<protein>
    <recommendedName>
        <fullName evidence="4">Low temperature requirement A</fullName>
    </recommendedName>
</protein>
<feature type="transmembrane region" description="Helical" evidence="1">
    <location>
        <begin position="547"/>
        <end position="565"/>
    </location>
</feature>
<comment type="caution">
    <text evidence="2">The sequence shown here is derived from an EMBL/GenBank/DDBJ whole genome shotgun (WGS) entry which is preliminary data.</text>
</comment>
<dbReference type="InterPro" id="IPR010640">
    <property type="entry name" value="Low_temperature_requirement_A"/>
</dbReference>
<evidence type="ECO:0000256" key="1">
    <source>
        <dbReference type="SAM" id="Phobius"/>
    </source>
</evidence>
<feature type="transmembrane region" description="Helical" evidence="1">
    <location>
        <begin position="479"/>
        <end position="499"/>
    </location>
</feature>
<organism evidence="2 3">
    <name type="scientific">Diplocarpon rosae</name>
    <dbReference type="NCBI Taxonomy" id="946125"/>
    <lineage>
        <taxon>Eukaryota</taxon>
        <taxon>Fungi</taxon>
        <taxon>Dikarya</taxon>
        <taxon>Ascomycota</taxon>
        <taxon>Pezizomycotina</taxon>
        <taxon>Leotiomycetes</taxon>
        <taxon>Helotiales</taxon>
        <taxon>Drepanopezizaceae</taxon>
        <taxon>Diplocarpon</taxon>
    </lineage>
</organism>
<feature type="transmembrane region" description="Helical" evidence="1">
    <location>
        <begin position="232"/>
        <end position="253"/>
    </location>
</feature>
<name>A0AAD9WCA1_9HELO</name>
<feature type="transmembrane region" description="Helical" evidence="1">
    <location>
        <begin position="97"/>
        <end position="114"/>
    </location>
</feature>